<dbReference type="AlphaFoldDB" id="A0A8H5G5F2"/>
<feature type="region of interest" description="Disordered" evidence="1">
    <location>
        <begin position="36"/>
        <end position="288"/>
    </location>
</feature>
<reference evidence="2 3" key="1">
    <citation type="journal article" date="2020" name="ISME J.">
        <title>Uncovering the hidden diversity of litter-decomposition mechanisms in mushroom-forming fungi.</title>
        <authorList>
            <person name="Floudas D."/>
            <person name="Bentzer J."/>
            <person name="Ahren D."/>
            <person name="Johansson T."/>
            <person name="Persson P."/>
            <person name="Tunlid A."/>
        </authorList>
    </citation>
    <scope>NUCLEOTIDE SEQUENCE [LARGE SCALE GENOMIC DNA]</scope>
    <source>
        <strain evidence="2 3">CBS 291.85</strain>
    </source>
</reference>
<keyword evidence="3" id="KW-1185">Reference proteome</keyword>
<organism evidence="2 3">
    <name type="scientific">Tetrapyrgos nigripes</name>
    <dbReference type="NCBI Taxonomy" id="182062"/>
    <lineage>
        <taxon>Eukaryota</taxon>
        <taxon>Fungi</taxon>
        <taxon>Dikarya</taxon>
        <taxon>Basidiomycota</taxon>
        <taxon>Agaricomycotina</taxon>
        <taxon>Agaricomycetes</taxon>
        <taxon>Agaricomycetidae</taxon>
        <taxon>Agaricales</taxon>
        <taxon>Marasmiineae</taxon>
        <taxon>Marasmiaceae</taxon>
        <taxon>Tetrapyrgos</taxon>
    </lineage>
</organism>
<evidence type="ECO:0000256" key="1">
    <source>
        <dbReference type="SAM" id="MobiDB-lite"/>
    </source>
</evidence>
<comment type="caution">
    <text evidence="2">The sequence shown here is derived from an EMBL/GenBank/DDBJ whole genome shotgun (WGS) entry which is preliminary data.</text>
</comment>
<proteinExistence type="predicted"/>
<evidence type="ECO:0000313" key="3">
    <source>
        <dbReference type="Proteomes" id="UP000559256"/>
    </source>
</evidence>
<sequence length="329" mass="36299">MTEYDYSPEAYQRHMDTQHRIAKWVDNTNAHAHEFRHPFGNRSESDKSSSGPQNRDGIEYRDGRGSRMSVRGSGDAVTRRRNSFTYQPGVSTTKGLTTTTVNRTSYPYPVSRPQIPIPSSPVVPPPKPSPAPVARYTNAPTPTRTQSRPRSLSQSYISSPVTGSTIATRRDPAAHSSHPSRSQVSRGVSGSQSHSRSRSVQTSSHAPHHPSTRAYANPNTGHPPTRSGTYPMSSSKHSHRDSYSSSKPSSSHVKTHHNHTRDRSYSLSGSQARPTLHTTQTPQYVEKSGILLPTSSSRKVYTSSKPMVVGGYTIIPQGKDERILTLQKY</sequence>
<dbReference type="EMBL" id="JAACJM010000049">
    <property type="protein sequence ID" value="KAF5358592.1"/>
    <property type="molecule type" value="Genomic_DNA"/>
</dbReference>
<feature type="compositionally biased region" description="Basic and acidic residues" evidence="1">
    <location>
        <begin position="36"/>
        <end position="47"/>
    </location>
</feature>
<feature type="compositionally biased region" description="Polar residues" evidence="1">
    <location>
        <begin position="265"/>
        <end position="283"/>
    </location>
</feature>
<feature type="compositionally biased region" description="Pro residues" evidence="1">
    <location>
        <begin position="115"/>
        <end position="131"/>
    </location>
</feature>
<protein>
    <submittedName>
        <fullName evidence="2">Uncharacterized protein</fullName>
    </submittedName>
</protein>
<gene>
    <name evidence="2" type="ORF">D9758_007714</name>
</gene>
<dbReference type="Proteomes" id="UP000559256">
    <property type="component" value="Unassembled WGS sequence"/>
</dbReference>
<name>A0A8H5G5F2_9AGAR</name>
<feature type="compositionally biased region" description="Low complexity" evidence="1">
    <location>
        <begin position="243"/>
        <end position="252"/>
    </location>
</feature>
<feature type="compositionally biased region" description="Basic and acidic residues" evidence="1">
    <location>
        <begin position="56"/>
        <end position="65"/>
    </location>
</feature>
<feature type="compositionally biased region" description="Low complexity" evidence="1">
    <location>
        <begin position="180"/>
        <end position="205"/>
    </location>
</feature>
<evidence type="ECO:0000313" key="2">
    <source>
        <dbReference type="EMBL" id="KAF5358592.1"/>
    </source>
</evidence>
<accession>A0A8H5G5F2</accession>
<dbReference type="OrthoDB" id="2976199at2759"/>
<feature type="compositionally biased region" description="Polar residues" evidence="1">
    <location>
        <begin position="217"/>
        <end position="232"/>
    </location>
</feature>
<feature type="compositionally biased region" description="Polar residues" evidence="1">
    <location>
        <begin position="138"/>
        <end position="167"/>
    </location>
</feature>
<feature type="compositionally biased region" description="Low complexity" evidence="1">
    <location>
        <begin position="92"/>
        <end position="114"/>
    </location>
</feature>